<evidence type="ECO:0000313" key="3">
    <source>
        <dbReference type="Proteomes" id="UP000777265"/>
    </source>
</evidence>
<protein>
    <submittedName>
        <fullName evidence="2">Uncharacterized protein</fullName>
    </submittedName>
</protein>
<organism evidence="2 3">
    <name type="scientific">Syntrophorhabdus aromaticivorans</name>
    <dbReference type="NCBI Taxonomy" id="328301"/>
    <lineage>
        <taxon>Bacteria</taxon>
        <taxon>Pseudomonadati</taxon>
        <taxon>Thermodesulfobacteriota</taxon>
        <taxon>Syntrophorhabdia</taxon>
        <taxon>Syntrophorhabdales</taxon>
        <taxon>Syntrophorhabdaceae</taxon>
        <taxon>Syntrophorhabdus</taxon>
    </lineage>
</organism>
<dbReference type="AlphaFoldDB" id="A0A351U6J7"/>
<feature type="transmembrane region" description="Helical" evidence="1">
    <location>
        <begin position="36"/>
        <end position="58"/>
    </location>
</feature>
<dbReference type="Proteomes" id="UP000777265">
    <property type="component" value="Unassembled WGS sequence"/>
</dbReference>
<name>A0A351U6J7_9BACT</name>
<gene>
    <name evidence="2" type="ORF">GXY80_11460</name>
</gene>
<comment type="caution">
    <text evidence="2">The sequence shown here is derived from an EMBL/GenBank/DDBJ whole genome shotgun (WGS) entry which is preliminary data.</text>
</comment>
<evidence type="ECO:0000313" key="2">
    <source>
        <dbReference type="EMBL" id="NLW36077.1"/>
    </source>
</evidence>
<reference evidence="2" key="1">
    <citation type="journal article" date="2020" name="Biotechnol. Biofuels">
        <title>New insights from the biogas microbiome by comprehensive genome-resolved metagenomics of nearly 1600 species originating from multiple anaerobic digesters.</title>
        <authorList>
            <person name="Campanaro S."/>
            <person name="Treu L."/>
            <person name="Rodriguez-R L.M."/>
            <person name="Kovalovszki A."/>
            <person name="Ziels R.M."/>
            <person name="Maus I."/>
            <person name="Zhu X."/>
            <person name="Kougias P.G."/>
            <person name="Basile A."/>
            <person name="Luo G."/>
            <person name="Schluter A."/>
            <person name="Konstantinidis K.T."/>
            <person name="Angelidaki I."/>
        </authorList>
    </citation>
    <scope>NUCLEOTIDE SEQUENCE</scope>
    <source>
        <strain evidence="2">AS06rmzACSIP_7</strain>
    </source>
</reference>
<evidence type="ECO:0000256" key="1">
    <source>
        <dbReference type="SAM" id="Phobius"/>
    </source>
</evidence>
<keyword evidence="1" id="KW-0812">Transmembrane</keyword>
<accession>A0A351U6J7</accession>
<keyword evidence="1" id="KW-0472">Membrane</keyword>
<reference evidence="2" key="2">
    <citation type="submission" date="2020-01" db="EMBL/GenBank/DDBJ databases">
        <authorList>
            <person name="Campanaro S."/>
        </authorList>
    </citation>
    <scope>NUCLEOTIDE SEQUENCE</scope>
    <source>
        <strain evidence="2">AS06rmzACSIP_7</strain>
    </source>
</reference>
<keyword evidence="1" id="KW-1133">Transmembrane helix</keyword>
<dbReference type="EMBL" id="JAAYEE010000211">
    <property type="protein sequence ID" value="NLW36077.1"/>
    <property type="molecule type" value="Genomic_DNA"/>
</dbReference>
<proteinExistence type="predicted"/>
<sequence>MKRLTMAFAGIVITAAALWAGPEKIEVFPGAPYERLTIYENLIIFWIGIIGLVVIIGMKLREIQRIRKMGIDREEKDIPLLD</sequence>
<dbReference type="STRING" id="909663.GCA_000512235_02495"/>